<protein>
    <submittedName>
        <fullName evidence="2">Uncharacterized protein</fullName>
    </submittedName>
</protein>
<dbReference type="Proteomes" id="UP000836402">
    <property type="component" value="Unassembled WGS sequence"/>
</dbReference>
<gene>
    <name evidence="2" type="ORF">A4X03_0g8743</name>
    <name evidence="1" type="ORF">JKIAZH3_G9152</name>
</gene>
<reference evidence="2" key="1">
    <citation type="submission" date="2016-04" db="EMBL/GenBank/DDBJ databases">
        <authorList>
            <person name="Nguyen H.D."/>
            <person name="Kesanakurti P."/>
            <person name="Cullis J."/>
            <person name="Levesque C.A."/>
            <person name="Hambleton S."/>
        </authorList>
    </citation>
    <scope>NUCLEOTIDE SEQUENCE</scope>
    <source>
        <strain evidence="2">DAOMC 238032</strain>
    </source>
</reference>
<name>A0A177URP5_9BASI</name>
<reference evidence="1" key="3">
    <citation type="submission" date="2020-10" db="EMBL/GenBank/DDBJ databases">
        <authorList>
            <person name="Sedaghatjoo S."/>
        </authorList>
    </citation>
    <scope>NUCLEOTIDE SEQUENCE</scope>
    <source>
        <strain evidence="1">AZH3</strain>
    </source>
</reference>
<sequence length="113" mass="12865">MQINFLLNHPLEQVTEHVPTEDEIIEAVLDKQEEETEEDIVEMGGWKPKTKVRARDALHAARVLEQWAMEQPSFDEASASKVRQVMSIVRNKAQGAIFSGARQTSINDFFQKA</sequence>
<evidence type="ECO:0000313" key="1">
    <source>
        <dbReference type="EMBL" id="CAD6935764.1"/>
    </source>
</evidence>
<dbReference type="EMBL" id="CAJHJG010003803">
    <property type="protein sequence ID" value="CAD6935764.1"/>
    <property type="molecule type" value="Genomic_DNA"/>
</dbReference>
<reference evidence="2" key="2">
    <citation type="journal article" date="2019" name="IMA Fungus">
        <title>Genome sequencing and comparison of five Tilletia species to identify candidate genes for the detection of regulated species infecting wheat.</title>
        <authorList>
            <person name="Nguyen H.D.T."/>
            <person name="Sultana T."/>
            <person name="Kesanakurti P."/>
            <person name="Hambleton S."/>
        </authorList>
    </citation>
    <scope>NUCLEOTIDE SEQUENCE</scope>
    <source>
        <strain evidence="2">DAOMC 238032</strain>
    </source>
</reference>
<keyword evidence="4" id="KW-1185">Reference proteome</keyword>
<evidence type="ECO:0000313" key="2">
    <source>
        <dbReference type="EMBL" id="KAE8238927.1"/>
    </source>
</evidence>
<evidence type="ECO:0000313" key="3">
    <source>
        <dbReference type="Proteomes" id="UP000077671"/>
    </source>
</evidence>
<dbReference type="Proteomes" id="UP000077671">
    <property type="component" value="Unassembled WGS sequence"/>
</dbReference>
<proteinExistence type="predicted"/>
<dbReference type="EMBL" id="LWDD02002859">
    <property type="protein sequence ID" value="KAE8238927.1"/>
    <property type="molecule type" value="Genomic_DNA"/>
</dbReference>
<organism evidence="2 3">
    <name type="scientific">Tilletia caries</name>
    <name type="common">wheat bunt fungus</name>
    <dbReference type="NCBI Taxonomy" id="13290"/>
    <lineage>
        <taxon>Eukaryota</taxon>
        <taxon>Fungi</taxon>
        <taxon>Dikarya</taxon>
        <taxon>Basidiomycota</taxon>
        <taxon>Ustilaginomycotina</taxon>
        <taxon>Exobasidiomycetes</taxon>
        <taxon>Tilletiales</taxon>
        <taxon>Tilletiaceae</taxon>
        <taxon>Tilletia</taxon>
    </lineage>
</organism>
<accession>A0A177URP5</accession>
<dbReference type="AlphaFoldDB" id="A0A177URP5"/>
<evidence type="ECO:0000313" key="4">
    <source>
        <dbReference type="Proteomes" id="UP000836402"/>
    </source>
</evidence>
<comment type="caution">
    <text evidence="2">The sequence shown here is derived from an EMBL/GenBank/DDBJ whole genome shotgun (WGS) entry which is preliminary data.</text>
</comment>